<protein>
    <submittedName>
        <fullName evidence="1">Type VI secretion system-associated protein TagF</fullName>
    </submittedName>
</protein>
<dbReference type="EMBL" id="JAQQEZ010000005">
    <property type="protein sequence ID" value="MFM0001264.1"/>
    <property type="molecule type" value="Genomic_DNA"/>
</dbReference>
<dbReference type="InterPro" id="IPR038225">
    <property type="entry name" value="TagF_sf"/>
</dbReference>
<dbReference type="RefSeq" id="WP_408176727.1">
    <property type="nucleotide sequence ID" value="NZ_JAQQEZ010000005.1"/>
</dbReference>
<keyword evidence="2" id="KW-1185">Reference proteome</keyword>
<dbReference type="Gene3D" id="3.40.1730.10">
    <property type="entry name" value="pa0076 domain"/>
    <property type="match status" value="1"/>
</dbReference>
<dbReference type="InterPro" id="IPR017748">
    <property type="entry name" value="TagF"/>
</dbReference>
<dbReference type="Pfam" id="PF09867">
    <property type="entry name" value="TagF_N"/>
    <property type="match status" value="1"/>
</dbReference>
<accession>A0ABW9AN00</accession>
<organism evidence="1 2">
    <name type="scientific">Paraburkholderia dipogonis</name>
    <dbReference type="NCBI Taxonomy" id="1211383"/>
    <lineage>
        <taxon>Bacteria</taxon>
        <taxon>Pseudomonadati</taxon>
        <taxon>Pseudomonadota</taxon>
        <taxon>Betaproteobacteria</taxon>
        <taxon>Burkholderiales</taxon>
        <taxon>Burkholderiaceae</taxon>
        <taxon>Paraburkholderia</taxon>
    </lineage>
</organism>
<gene>
    <name evidence="1" type="primary">tagF</name>
    <name evidence="1" type="ORF">PQR57_09565</name>
</gene>
<dbReference type="Proteomes" id="UP001629230">
    <property type="component" value="Unassembled WGS sequence"/>
</dbReference>
<proteinExistence type="predicted"/>
<dbReference type="NCBIfam" id="TIGR03373">
    <property type="entry name" value="VI_minor_4"/>
    <property type="match status" value="1"/>
</dbReference>
<evidence type="ECO:0000313" key="2">
    <source>
        <dbReference type="Proteomes" id="UP001629230"/>
    </source>
</evidence>
<comment type="caution">
    <text evidence="1">The sequence shown here is derived from an EMBL/GenBank/DDBJ whole genome shotgun (WGS) entry which is preliminary data.</text>
</comment>
<sequence>MKPDDRMNAGFYGKVRTHGDFVRRGLSAGFVAQWDAWLQRGLVAARARYADNWLCRYLAMPVWCFAVRRGVIAEDAHTGVLMPGIDAVGRYFPFVIARPVDGDACVSASSWHTDAAALALSTLKPAFSLTELEASLTGLRAQLSGTASRAADSVWWSDVGEVVHHDGPFDAALFLRLLDAD</sequence>
<reference evidence="1 2" key="1">
    <citation type="journal article" date="2024" name="Chem. Sci.">
        <title>Discovery of megapolipeptins by genome mining of a Burkholderiales bacteria collection.</title>
        <authorList>
            <person name="Paulo B.S."/>
            <person name="Recchia M.J.J."/>
            <person name="Lee S."/>
            <person name="Fergusson C.H."/>
            <person name="Romanowski S.B."/>
            <person name="Hernandez A."/>
            <person name="Krull N."/>
            <person name="Liu D.Y."/>
            <person name="Cavanagh H."/>
            <person name="Bos A."/>
            <person name="Gray C.A."/>
            <person name="Murphy B.T."/>
            <person name="Linington R.G."/>
            <person name="Eustaquio A.S."/>
        </authorList>
    </citation>
    <scope>NUCLEOTIDE SEQUENCE [LARGE SCALE GENOMIC DNA]</scope>
    <source>
        <strain evidence="1 2">RL17-350-BIC-A</strain>
    </source>
</reference>
<evidence type="ECO:0000313" key="1">
    <source>
        <dbReference type="EMBL" id="MFM0001264.1"/>
    </source>
</evidence>
<name>A0ABW9AN00_9BURK</name>